<dbReference type="AlphaFoldDB" id="A0A645FLB7"/>
<name>A0A645FLB7_9ZZZZ</name>
<comment type="caution">
    <text evidence="1">The sequence shown here is derived from an EMBL/GenBank/DDBJ whole genome shotgun (WGS) entry which is preliminary data.</text>
</comment>
<proteinExistence type="predicted"/>
<evidence type="ECO:0000313" key="1">
    <source>
        <dbReference type="EMBL" id="MPN14129.1"/>
    </source>
</evidence>
<gene>
    <name evidence="1" type="ORF">SDC9_161455</name>
</gene>
<reference evidence="1" key="1">
    <citation type="submission" date="2019-08" db="EMBL/GenBank/DDBJ databases">
        <authorList>
            <person name="Kucharzyk K."/>
            <person name="Murdoch R.W."/>
            <person name="Higgins S."/>
            <person name="Loffler F."/>
        </authorList>
    </citation>
    <scope>NUCLEOTIDE SEQUENCE</scope>
</reference>
<dbReference type="EMBL" id="VSSQ01060721">
    <property type="protein sequence ID" value="MPN14129.1"/>
    <property type="molecule type" value="Genomic_DNA"/>
</dbReference>
<sequence length="87" mass="9199">MRILVCGMRQADQFDGSLGPRLELGLAFLAAEDALNRGVDVLEAGQPGQQAVVLEDYRPLRAGTGDFATVAEQHAGGRFGQAGDQVE</sequence>
<accession>A0A645FLB7</accession>
<protein>
    <submittedName>
        <fullName evidence="1">Uncharacterized protein</fullName>
    </submittedName>
</protein>
<organism evidence="1">
    <name type="scientific">bioreactor metagenome</name>
    <dbReference type="NCBI Taxonomy" id="1076179"/>
    <lineage>
        <taxon>unclassified sequences</taxon>
        <taxon>metagenomes</taxon>
        <taxon>ecological metagenomes</taxon>
    </lineage>
</organism>